<dbReference type="Gene3D" id="3.40.1010.10">
    <property type="entry name" value="Cobalt-precorrin-4 Transmethylase, Domain 1"/>
    <property type="match status" value="1"/>
</dbReference>
<dbReference type="CDD" id="cd11648">
    <property type="entry name" value="RsmI"/>
    <property type="match status" value="1"/>
</dbReference>
<keyword evidence="2 6" id="KW-0698">rRNA processing</keyword>
<evidence type="ECO:0000256" key="4">
    <source>
        <dbReference type="ARBA" id="ARBA00022679"/>
    </source>
</evidence>
<dbReference type="FunFam" id="3.30.950.10:FF:000002">
    <property type="entry name" value="Ribosomal RNA small subunit methyltransferase I"/>
    <property type="match status" value="1"/>
</dbReference>
<dbReference type="AlphaFoldDB" id="A0A2M7VBP1"/>
<comment type="similarity">
    <text evidence="6">Belongs to the methyltransferase superfamily. RsmI family.</text>
</comment>
<proteinExistence type="inferred from homology"/>
<name>A0A2M7VBP1_9BACT</name>
<dbReference type="SUPFAM" id="SSF53790">
    <property type="entry name" value="Tetrapyrrole methylase"/>
    <property type="match status" value="1"/>
</dbReference>
<dbReference type="EMBL" id="PFPL01000030">
    <property type="protein sequence ID" value="PIZ96304.1"/>
    <property type="molecule type" value="Genomic_DNA"/>
</dbReference>
<evidence type="ECO:0000256" key="5">
    <source>
        <dbReference type="ARBA" id="ARBA00022691"/>
    </source>
</evidence>
<sequence length="226" mass="25247">MTTDFGKLYIVATPIGNLGDITLRALETLKSVDFVLCEDTRVTQKILNHYEISTKTISYHQHSNDKKVDLIISLLDEGKNLALVTDAGTPGISDPGNILINQLTNNPINKYEVIPIPGVSAVVTALSISGFPTDKFIFLGFPPQKKGRQTYFQNLQNIEQTTCFYESNHRILKAITSMQEFLEPETKICICRELTKKFETIYRGTVGGLADMQVKDKGEFVIIISK</sequence>
<dbReference type="FunFam" id="3.40.1010.10:FF:000007">
    <property type="entry name" value="Ribosomal RNA small subunit methyltransferase I"/>
    <property type="match status" value="1"/>
</dbReference>
<dbReference type="InterPro" id="IPR000878">
    <property type="entry name" value="4pyrrol_Mease"/>
</dbReference>
<comment type="catalytic activity">
    <reaction evidence="6">
        <text>cytidine(1402) in 16S rRNA + S-adenosyl-L-methionine = 2'-O-methylcytidine(1402) in 16S rRNA + S-adenosyl-L-homocysteine + H(+)</text>
        <dbReference type="Rhea" id="RHEA:42924"/>
        <dbReference type="Rhea" id="RHEA-COMP:10285"/>
        <dbReference type="Rhea" id="RHEA-COMP:10286"/>
        <dbReference type="ChEBI" id="CHEBI:15378"/>
        <dbReference type="ChEBI" id="CHEBI:57856"/>
        <dbReference type="ChEBI" id="CHEBI:59789"/>
        <dbReference type="ChEBI" id="CHEBI:74495"/>
        <dbReference type="ChEBI" id="CHEBI:82748"/>
        <dbReference type="EC" id="2.1.1.198"/>
    </reaction>
</comment>
<keyword evidence="1 6" id="KW-0963">Cytoplasm</keyword>
<reference evidence="9" key="1">
    <citation type="submission" date="2017-09" db="EMBL/GenBank/DDBJ databases">
        <title>Depth-based differentiation of microbial function through sediment-hosted aquifers and enrichment of novel symbionts in the deep terrestrial subsurface.</title>
        <authorList>
            <person name="Probst A.J."/>
            <person name="Ladd B."/>
            <person name="Jarett J.K."/>
            <person name="Geller-Mcgrath D.E."/>
            <person name="Sieber C.M.K."/>
            <person name="Emerson J.B."/>
            <person name="Anantharaman K."/>
            <person name="Thomas B.C."/>
            <person name="Malmstrom R."/>
            <person name="Stieglmeier M."/>
            <person name="Klingl A."/>
            <person name="Woyke T."/>
            <person name="Ryan C.M."/>
            <person name="Banfield J.F."/>
        </authorList>
    </citation>
    <scope>NUCLEOTIDE SEQUENCE [LARGE SCALE GENOMIC DNA]</scope>
</reference>
<comment type="caution">
    <text evidence="8">The sequence shown here is derived from an EMBL/GenBank/DDBJ whole genome shotgun (WGS) entry which is preliminary data.</text>
</comment>
<dbReference type="EC" id="2.1.1.198" evidence="6"/>
<organism evidence="8 9">
    <name type="scientific">Candidatus Magasanikbacteria bacterium CG_4_10_14_0_2_um_filter_33_14</name>
    <dbReference type="NCBI Taxonomy" id="1974636"/>
    <lineage>
        <taxon>Bacteria</taxon>
        <taxon>Candidatus Magasanikiibacteriota</taxon>
    </lineage>
</organism>
<dbReference type="PANTHER" id="PTHR46111:SF1">
    <property type="entry name" value="RIBOSOMAL RNA SMALL SUBUNIT METHYLTRANSFERASE I"/>
    <property type="match status" value="1"/>
</dbReference>
<dbReference type="PANTHER" id="PTHR46111">
    <property type="entry name" value="RIBOSOMAL RNA SMALL SUBUNIT METHYLTRANSFERASE I"/>
    <property type="match status" value="1"/>
</dbReference>
<evidence type="ECO:0000256" key="6">
    <source>
        <dbReference type="HAMAP-Rule" id="MF_01877"/>
    </source>
</evidence>
<dbReference type="InterPro" id="IPR035996">
    <property type="entry name" value="4pyrrol_Methylase_sf"/>
</dbReference>
<keyword evidence="3 6" id="KW-0489">Methyltransferase</keyword>
<dbReference type="HAMAP" id="MF_01877">
    <property type="entry name" value="16SrRNA_methyltr_I"/>
    <property type="match status" value="1"/>
</dbReference>
<comment type="function">
    <text evidence="6">Catalyzes the 2'-O-methylation of the ribose of cytidine 1402 (C1402) in 16S rRNA.</text>
</comment>
<dbReference type="Proteomes" id="UP000231453">
    <property type="component" value="Unassembled WGS sequence"/>
</dbReference>
<evidence type="ECO:0000256" key="3">
    <source>
        <dbReference type="ARBA" id="ARBA00022603"/>
    </source>
</evidence>
<evidence type="ECO:0000256" key="1">
    <source>
        <dbReference type="ARBA" id="ARBA00022490"/>
    </source>
</evidence>
<dbReference type="Gene3D" id="3.30.950.10">
    <property type="entry name" value="Methyltransferase, Cobalt-precorrin-4 Transmethylase, Domain 2"/>
    <property type="match status" value="1"/>
</dbReference>
<dbReference type="PIRSF" id="PIRSF005917">
    <property type="entry name" value="MTase_YraL"/>
    <property type="match status" value="1"/>
</dbReference>
<comment type="subcellular location">
    <subcellularLocation>
        <location evidence="6">Cytoplasm</location>
    </subcellularLocation>
</comment>
<keyword evidence="5 6" id="KW-0949">S-adenosyl-L-methionine</keyword>
<dbReference type="GO" id="GO:0005737">
    <property type="term" value="C:cytoplasm"/>
    <property type="evidence" value="ECO:0007669"/>
    <property type="project" value="UniProtKB-SubCell"/>
</dbReference>
<gene>
    <name evidence="6 8" type="primary">rsmI</name>
    <name evidence="8" type="ORF">COX80_01680</name>
</gene>
<dbReference type="Pfam" id="PF00590">
    <property type="entry name" value="TP_methylase"/>
    <property type="match status" value="1"/>
</dbReference>
<dbReference type="GO" id="GO:0070677">
    <property type="term" value="F:rRNA (cytosine-2'-O-)-methyltransferase activity"/>
    <property type="evidence" value="ECO:0007669"/>
    <property type="project" value="UniProtKB-UniRule"/>
</dbReference>
<dbReference type="InterPro" id="IPR014776">
    <property type="entry name" value="4pyrrole_Mease_sub2"/>
</dbReference>
<evidence type="ECO:0000313" key="8">
    <source>
        <dbReference type="EMBL" id="PIZ96304.1"/>
    </source>
</evidence>
<evidence type="ECO:0000313" key="9">
    <source>
        <dbReference type="Proteomes" id="UP000231453"/>
    </source>
</evidence>
<keyword evidence="4 6" id="KW-0808">Transferase</keyword>
<dbReference type="InterPro" id="IPR014777">
    <property type="entry name" value="4pyrrole_Mease_sub1"/>
</dbReference>
<evidence type="ECO:0000256" key="2">
    <source>
        <dbReference type="ARBA" id="ARBA00022552"/>
    </source>
</evidence>
<evidence type="ECO:0000259" key="7">
    <source>
        <dbReference type="Pfam" id="PF00590"/>
    </source>
</evidence>
<dbReference type="InterPro" id="IPR008189">
    <property type="entry name" value="rRNA_ssu_MeTfrase_I"/>
</dbReference>
<feature type="domain" description="Tetrapyrrole methylase" evidence="7">
    <location>
        <begin position="7"/>
        <end position="209"/>
    </location>
</feature>
<protein>
    <recommendedName>
        <fullName evidence="6">Ribosomal RNA small subunit methyltransferase I</fullName>
        <ecNumber evidence="6">2.1.1.198</ecNumber>
    </recommendedName>
    <alternativeName>
        <fullName evidence="6">16S rRNA 2'-O-ribose C1402 methyltransferase</fullName>
    </alternativeName>
    <alternativeName>
        <fullName evidence="6">rRNA (cytidine-2'-O-)-methyltransferase RsmI</fullName>
    </alternativeName>
</protein>
<dbReference type="NCBIfam" id="TIGR00096">
    <property type="entry name" value="16S rRNA (cytidine(1402)-2'-O)-methyltransferase"/>
    <property type="match status" value="1"/>
</dbReference>
<accession>A0A2M7VBP1</accession>